<dbReference type="PANTHER" id="PTHR36110:SF2">
    <property type="entry name" value="RING-CLEAVING DIOXYGENASE MHQE-RELATED"/>
    <property type="match status" value="1"/>
</dbReference>
<dbReference type="InterPro" id="IPR029058">
    <property type="entry name" value="AB_hydrolase_fold"/>
</dbReference>
<keyword evidence="1" id="KW-0560">Oxidoreductase</keyword>
<evidence type="ECO:0000313" key="1">
    <source>
        <dbReference type="EMBL" id="QEE19978.1"/>
    </source>
</evidence>
<dbReference type="SUPFAM" id="SSF53474">
    <property type="entry name" value="alpha/beta-Hydrolases"/>
    <property type="match status" value="1"/>
</dbReference>
<sequence length="517" mass="56176">MTSGIHHITLLTRKVQANVDFYAGFLGLRLVKRTGGYEDAEQLHLFYGDSEGSPGSLLTFFAWEDGSPGRVGLEQVGEIALAVPPSSIGFWLTRALHYNVRHQGPSAEFGEPVLRLTDPDGIVVKLVGAAIEGGAPPWSAHGIDEANAVRRIRGATLFTDVPDQTSAFLTTYFGYRHLANAGAIERLVSQSGDVIDVRDATGFWPGAPGTGVADHVAFRTPDRDQLEVVERALRARNSSIVNVHDRKYYYSMYVRAPGNILFELATDGPGLTVDETLETLGSRLMIPPERQANAEAIKVMLPQFSMPDEDRIRYADLPFVHRFHTPPDPDGSTIVLLHGSAGSEADLMPMAARIAPRATLVGVRGRATEEGIARWFRRDGPLGFDQDDIRSEARAFEAFVEGMLEAYGIDPARTTFLGYSNGANFLLAAMQFHPGLVRSAIALRPATVLAEKTDADLSGSRVLVVLGRDDALFHHQGDEVFADLTRLGADTALAEVPLGHELGDADIEVAGRWLAQD</sequence>
<keyword evidence="2" id="KW-1185">Reference proteome</keyword>
<name>A0A5B9DNC7_9HYPH</name>
<accession>A0A5B9DNC7</accession>
<evidence type="ECO:0000313" key="2">
    <source>
        <dbReference type="Proteomes" id="UP000321062"/>
    </source>
</evidence>
<gene>
    <name evidence="1" type="ORF">FNA67_07250</name>
</gene>
<dbReference type="OrthoDB" id="9785698at2"/>
<dbReference type="Gene3D" id="3.10.180.10">
    <property type="entry name" value="2,3-Dihydroxybiphenyl 1,2-Dioxygenase, domain 1"/>
    <property type="match status" value="2"/>
</dbReference>
<dbReference type="EMBL" id="CP041690">
    <property type="protein sequence ID" value="QEE19978.1"/>
    <property type="molecule type" value="Genomic_DNA"/>
</dbReference>
<dbReference type="InterPro" id="IPR037523">
    <property type="entry name" value="VOC_core"/>
</dbReference>
<protein>
    <submittedName>
        <fullName evidence="1">Ring-cleaving dioxygenase</fullName>
    </submittedName>
</protein>
<dbReference type="KEGG" id="yti:FNA67_07250"/>
<dbReference type="GO" id="GO:0051213">
    <property type="term" value="F:dioxygenase activity"/>
    <property type="evidence" value="ECO:0007669"/>
    <property type="project" value="UniProtKB-KW"/>
</dbReference>
<proteinExistence type="predicted"/>
<organism evidence="1 2">
    <name type="scientific">Paradevosia tibetensis</name>
    <dbReference type="NCBI Taxonomy" id="1447062"/>
    <lineage>
        <taxon>Bacteria</taxon>
        <taxon>Pseudomonadati</taxon>
        <taxon>Pseudomonadota</taxon>
        <taxon>Alphaproteobacteria</taxon>
        <taxon>Hyphomicrobiales</taxon>
        <taxon>Devosiaceae</taxon>
        <taxon>Paradevosia</taxon>
    </lineage>
</organism>
<dbReference type="InterPro" id="IPR004360">
    <property type="entry name" value="Glyas_Fos-R_dOase_dom"/>
</dbReference>
<dbReference type="AlphaFoldDB" id="A0A5B9DNC7"/>
<reference evidence="1 2" key="1">
    <citation type="journal article" date="2015" name="Int. J. Syst. Evol. Microbiol.">
        <title>Youhaiella tibetensis gen. nov., sp. nov., isolated from subsurface sediment.</title>
        <authorList>
            <person name="Wang Y.X."/>
            <person name="Huang F.Q."/>
            <person name="Nogi Y."/>
            <person name="Pang S.J."/>
            <person name="Wang P.K."/>
            <person name="Lv J."/>
        </authorList>
    </citation>
    <scope>NUCLEOTIDE SEQUENCE [LARGE SCALE GENOMIC DNA]</scope>
    <source>
        <strain evidence="2">fig4</strain>
    </source>
</reference>
<dbReference type="PANTHER" id="PTHR36110">
    <property type="entry name" value="RING-CLEAVING DIOXYGENASE MHQE-RELATED"/>
    <property type="match status" value="1"/>
</dbReference>
<dbReference type="Gene3D" id="3.40.50.1820">
    <property type="entry name" value="alpha/beta hydrolase"/>
    <property type="match status" value="1"/>
</dbReference>
<keyword evidence="1" id="KW-0223">Dioxygenase</keyword>
<dbReference type="Proteomes" id="UP000321062">
    <property type="component" value="Chromosome"/>
</dbReference>
<dbReference type="PROSITE" id="PS51819">
    <property type="entry name" value="VOC"/>
    <property type="match status" value="2"/>
</dbReference>
<dbReference type="InterPro" id="IPR029068">
    <property type="entry name" value="Glyas_Bleomycin-R_OHBP_Dase"/>
</dbReference>
<dbReference type="Pfam" id="PF00903">
    <property type="entry name" value="Glyoxalase"/>
    <property type="match status" value="1"/>
</dbReference>
<dbReference type="SUPFAM" id="SSF54593">
    <property type="entry name" value="Glyoxalase/Bleomycin resistance protein/Dihydroxybiphenyl dioxygenase"/>
    <property type="match status" value="1"/>
</dbReference>
<dbReference type="RefSeq" id="WP_147655547.1">
    <property type="nucleotide sequence ID" value="NZ_BMFM01000001.1"/>
</dbReference>
<dbReference type="InterPro" id="IPR052537">
    <property type="entry name" value="Extradiol_RC_dioxygenase"/>
</dbReference>